<evidence type="ECO:0000313" key="2">
    <source>
        <dbReference type="EMBL" id="MBP1046204.1"/>
    </source>
</evidence>
<keyword evidence="1" id="KW-0378">Hydrolase</keyword>
<dbReference type="InterPro" id="IPR029033">
    <property type="entry name" value="His_PPase_superfam"/>
</dbReference>
<organism evidence="2 3">
    <name type="scientific">Enterococcus larvae</name>
    <dbReference type="NCBI Taxonomy" id="2794352"/>
    <lineage>
        <taxon>Bacteria</taxon>
        <taxon>Bacillati</taxon>
        <taxon>Bacillota</taxon>
        <taxon>Bacilli</taxon>
        <taxon>Lactobacillales</taxon>
        <taxon>Enterococcaceae</taxon>
        <taxon>Enterococcus</taxon>
    </lineage>
</organism>
<dbReference type="SMART" id="SM00855">
    <property type="entry name" value="PGAM"/>
    <property type="match status" value="1"/>
</dbReference>
<protein>
    <submittedName>
        <fullName evidence="2">Histidine phosphatase family protein</fullName>
    </submittedName>
</protein>
<dbReference type="CDD" id="cd07067">
    <property type="entry name" value="HP_PGM_like"/>
    <property type="match status" value="1"/>
</dbReference>
<proteinExistence type="predicted"/>
<dbReference type="EMBL" id="JAEDXU010000003">
    <property type="protein sequence ID" value="MBP1046204.1"/>
    <property type="molecule type" value="Genomic_DNA"/>
</dbReference>
<dbReference type="SUPFAM" id="SSF53254">
    <property type="entry name" value="Phosphoglycerate mutase-like"/>
    <property type="match status" value="1"/>
</dbReference>
<name>A0ABS4CIB3_9ENTE</name>
<reference evidence="2 3" key="1">
    <citation type="submission" date="2020-12" db="EMBL/GenBank/DDBJ databases">
        <title>Vagococcus allomyrinae sp. nov. and Enterococcus lavae sp. nov., isolated from the larvae of Allomyrina dichotoma.</title>
        <authorList>
            <person name="Lee S.D."/>
        </authorList>
    </citation>
    <scope>NUCLEOTIDE SEQUENCE [LARGE SCALE GENOMIC DNA]</scope>
    <source>
        <strain evidence="2 3">BWM-S5</strain>
    </source>
</reference>
<accession>A0ABS4CIB3</accession>
<gene>
    <name evidence="2" type="ORF">I6N96_07900</name>
</gene>
<dbReference type="Pfam" id="PF00300">
    <property type="entry name" value="His_Phos_1"/>
    <property type="match status" value="2"/>
</dbReference>
<evidence type="ECO:0000256" key="1">
    <source>
        <dbReference type="ARBA" id="ARBA00022801"/>
    </source>
</evidence>
<dbReference type="InterPro" id="IPR051695">
    <property type="entry name" value="Phosphoglycerate_Mutase"/>
</dbReference>
<dbReference type="Gene3D" id="3.40.50.1240">
    <property type="entry name" value="Phosphoglycerate mutase-like"/>
    <property type="match status" value="1"/>
</dbReference>
<dbReference type="PANTHER" id="PTHR46517:SF1">
    <property type="entry name" value="FRUCTOSE-2,6-BISPHOSPHATASE TIGAR"/>
    <property type="match status" value="1"/>
</dbReference>
<dbReference type="InterPro" id="IPR013078">
    <property type="entry name" value="His_Pase_superF_clade-1"/>
</dbReference>
<dbReference type="Proteomes" id="UP000673375">
    <property type="component" value="Unassembled WGS sequence"/>
</dbReference>
<evidence type="ECO:0000313" key="3">
    <source>
        <dbReference type="Proteomes" id="UP000673375"/>
    </source>
</evidence>
<keyword evidence="3" id="KW-1185">Reference proteome</keyword>
<sequence>MFNTTGQVQGWSDTPLTDVGVEGAEQLGKGLKGTTFAKAYSSDLGRAVSTAEYVLENSGNEKTELTTLSGLREWSYGGYEGRDNSEMWIPIFEDHGLTFDEDWTQYGELTRKMSDEEIANTIAENDKTQTAETYDEITKRTEEALNQIIDETSEKGGNILVVSHGSEIPTILELIAPGSYQGEDIGNCSVTKVVYKEGTYTVETIGDKSYLEK</sequence>
<dbReference type="PANTHER" id="PTHR46517">
    <property type="entry name" value="FRUCTOSE-2,6-BISPHOSPHATASE TIGAR"/>
    <property type="match status" value="1"/>
</dbReference>
<comment type="caution">
    <text evidence="2">The sequence shown here is derived from an EMBL/GenBank/DDBJ whole genome shotgun (WGS) entry which is preliminary data.</text>
</comment>